<feature type="binding site" evidence="5">
    <location>
        <position position="195"/>
    </location>
    <ligand>
        <name>Zn(2+)</name>
        <dbReference type="ChEBI" id="CHEBI:29105"/>
    </ligand>
</feature>
<dbReference type="InterPro" id="IPR043133">
    <property type="entry name" value="GTP-CH-I_C/QueF"/>
</dbReference>
<proteinExistence type="inferred from homology"/>
<evidence type="ECO:0000256" key="5">
    <source>
        <dbReference type="HAMAP-Rule" id="MF_00223"/>
    </source>
</evidence>
<dbReference type="PROSITE" id="PS00859">
    <property type="entry name" value="GTP_CYCLOHYDROL_1_1"/>
    <property type="match status" value="1"/>
</dbReference>
<reference evidence="7 8" key="1">
    <citation type="submission" date="2010-08" db="EMBL/GenBank/DDBJ databases">
        <authorList>
            <person name="Durkin A.S."/>
            <person name="Madupu R."/>
            <person name="Torralba M."/>
            <person name="Gillis M."/>
            <person name="Methe B."/>
            <person name="Sutton G."/>
            <person name="Nelson K.E."/>
        </authorList>
    </citation>
    <scope>NUCLEOTIDE SEQUENCE [LARGE SCALE GENOMIC DNA]</scope>
    <source>
        <strain evidence="7 8">PB189-T1-4</strain>
    </source>
</reference>
<protein>
    <recommendedName>
        <fullName evidence="5">GTP cyclohydrolase 1</fullName>
        <ecNumber evidence="5">3.5.4.16</ecNumber>
    </recommendedName>
    <alternativeName>
        <fullName evidence="5">GTP cyclohydrolase I</fullName>
        <shortName evidence="5">GTP-CH-I</shortName>
    </alternativeName>
</protein>
<dbReference type="HAMAP" id="MF_00223">
    <property type="entry name" value="FolE"/>
    <property type="match status" value="1"/>
</dbReference>
<comment type="caution">
    <text evidence="7">The sequence shown here is derived from an EMBL/GenBank/DDBJ whole genome shotgun (WGS) entry which is preliminary data.</text>
</comment>
<dbReference type="Pfam" id="PF01227">
    <property type="entry name" value="GTP_cyclohydroI"/>
    <property type="match status" value="1"/>
</dbReference>
<evidence type="ECO:0000256" key="1">
    <source>
        <dbReference type="ARBA" id="ARBA00001052"/>
    </source>
</evidence>
<feature type="binding site" evidence="5">
    <location>
        <position position="125"/>
    </location>
    <ligand>
        <name>Zn(2+)</name>
        <dbReference type="ChEBI" id="CHEBI:29105"/>
    </ligand>
</feature>
<evidence type="ECO:0000259" key="6">
    <source>
        <dbReference type="Pfam" id="PF01227"/>
    </source>
</evidence>
<organism evidence="7 8">
    <name type="scientific">Fannyhessea vaginae PB189-T1-4</name>
    <dbReference type="NCBI Taxonomy" id="866774"/>
    <lineage>
        <taxon>Bacteria</taxon>
        <taxon>Bacillati</taxon>
        <taxon>Actinomycetota</taxon>
        <taxon>Coriobacteriia</taxon>
        <taxon>Coriobacteriales</taxon>
        <taxon>Atopobiaceae</taxon>
        <taxon>Fannyhessea</taxon>
    </lineage>
</organism>
<evidence type="ECO:0000313" key="8">
    <source>
        <dbReference type="Proteomes" id="UP000004431"/>
    </source>
</evidence>
<dbReference type="Proteomes" id="UP000004431">
    <property type="component" value="Unassembled WGS sequence"/>
</dbReference>
<accession>A0ABN0B161</accession>
<dbReference type="RefSeq" id="WP_006303676.1">
    <property type="nucleotide sequence ID" value="NZ_AEDQ01000010.1"/>
</dbReference>
<sequence length="232" mass="25292">MNLHSNTTCADIPAVPGVAAGAKAAATTLSTTGDAAAQMNCAGGTTPYNFDQIEEGVRLILQGMGEDITRPGLRDTPNRVARALHECTAGGDVPIEDLFEKRFDSSYQDIVCVRDIEFTSVCEHHLLPFWGVAHVAYVPAQHGYVCGLSKLARLVDAYARRLQMQERLCEQVADALMSGIDAQGVYVYMDAVHACMSLRGVRMRKAHTTTQVARGILLQPEKKQEVQRLLFG</sequence>
<comment type="similarity">
    <text evidence="5">Belongs to the GTP cyclohydrolase I family.</text>
</comment>
<dbReference type="NCBIfam" id="NF006826">
    <property type="entry name" value="PRK09347.1-3"/>
    <property type="match status" value="1"/>
</dbReference>
<evidence type="ECO:0000256" key="2">
    <source>
        <dbReference type="ARBA" id="ARBA00005080"/>
    </source>
</evidence>
<dbReference type="EC" id="3.5.4.16" evidence="5"/>
<dbReference type="Gene3D" id="1.10.286.10">
    <property type="match status" value="1"/>
</dbReference>
<dbReference type="InterPro" id="IPR020602">
    <property type="entry name" value="GTP_CycHdrlase_I_dom"/>
</dbReference>
<evidence type="ECO:0000256" key="4">
    <source>
        <dbReference type="ARBA" id="ARBA00022801"/>
    </source>
</evidence>
<dbReference type="NCBIfam" id="NF006825">
    <property type="entry name" value="PRK09347.1-2"/>
    <property type="match status" value="1"/>
</dbReference>
<dbReference type="NCBIfam" id="TIGR00063">
    <property type="entry name" value="folE"/>
    <property type="match status" value="1"/>
</dbReference>
<comment type="pathway">
    <text evidence="2 5">Cofactor biosynthesis; 7,8-dihydroneopterin triphosphate biosynthesis; 7,8-dihydroneopterin triphosphate from GTP: step 1/1.</text>
</comment>
<keyword evidence="5" id="KW-0547">Nucleotide-binding</keyword>
<keyword evidence="4 5" id="KW-0378">Hydrolase</keyword>
<keyword evidence="8" id="KW-1185">Reference proteome</keyword>
<dbReference type="InterPro" id="IPR001474">
    <property type="entry name" value="GTP_CycHdrlase_I"/>
</dbReference>
<evidence type="ECO:0000313" key="7">
    <source>
        <dbReference type="EMBL" id="EFL44561.1"/>
    </source>
</evidence>
<keyword evidence="5" id="KW-0479">Metal-binding</keyword>
<dbReference type="InterPro" id="IPR043134">
    <property type="entry name" value="GTP-CH-I_N"/>
</dbReference>
<keyword evidence="5" id="KW-0342">GTP-binding</keyword>
<keyword evidence="5" id="KW-0862">Zinc</keyword>
<comment type="subunit">
    <text evidence="5">Homopolymer.</text>
</comment>
<dbReference type="PANTHER" id="PTHR11109">
    <property type="entry name" value="GTP CYCLOHYDROLASE I"/>
    <property type="match status" value="1"/>
</dbReference>
<dbReference type="SUPFAM" id="SSF55620">
    <property type="entry name" value="Tetrahydrobiopterin biosynthesis enzymes-like"/>
    <property type="match status" value="1"/>
</dbReference>
<feature type="domain" description="GTP cyclohydrolase I" evidence="6">
    <location>
        <begin position="53"/>
        <end position="226"/>
    </location>
</feature>
<gene>
    <name evidence="5 7" type="primary">folE</name>
    <name evidence="7" type="ORF">HMPREF9248_1194</name>
</gene>
<dbReference type="PANTHER" id="PTHR11109:SF7">
    <property type="entry name" value="GTP CYCLOHYDROLASE 1"/>
    <property type="match status" value="1"/>
</dbReference>
<dbReference type="EMBL" id="AEDQ01000010">
    <property type="protein sequence ID" value="EFL44561.1"/>
    <property type="molecule type" value="Genomic_DNA"/>
</dbReference>
<keyword evidence="3 5" id="KW-0554">One-carbon metabolism</keyword>
<dbReference type="Gene3D" id="3.30.1130.10">
    <property type="match status" value="1"/>
</dbReference>
<name>A0ABN0B161_9ACTN</name>
<evidence type="ECO:0000256" key="3">
    <source>
        <dbReference type="ARBA" id="ARBA00022563"/>
    </source>
</evidence>
<dbReference type="InterPro" id="IPR018234">
    <property type="entry name" value="GTP_CycHdrlase_I_CS"/>
</dbReference>
<comment type="catalytic activity">
    <reaction evidence="1 5">
        <text>GTP + H2O = 7,8-dihydroneopterin 3'-triphosphate + formate + H(+)</text>
        <dbReference type="Rhea" id="RHEA:17473"/>
        <dbReference type="ChEBI" id="CHEBI:15377"/>
        <dbReference type="ChEBI" id="CHEBI:15378"/>
        <dbReference type="ChEBI" id="CHEBI:15740"/>
        <dbReference type="ChEBI" id="CHEBI:37565"/>
        <dbReference type="ChEBI" id="CHEBI:58462"/>
        <dbReference type="EC" id="3.5.4.16"/>
    </reaction>
</comment>
<feature type="binding site" evidence="5">
    <location>
        <position position="122"/>
    </location>
    <ligand>
        <name>Zn(2+)</name>
        <dbReference type="ChEBI" id="CHEBI:29105"/>
    </ligand>
</feature>
<dbReference type="GO" id="GO:0003934">
    <property type="term" value="F:GTP cyclohydrolase I activity"/>
    <property type="evidence" value="ECO:0007669"/>
    <property type="project" value="UniProtKB-EC"/>
</dbReference>